<dbReference type="Proteomes" id="UP001065298">
    <property type="component" value="Chromosome 4"/>
</dbReference>
<evidence type="ECO:0000313" key="1">
    <source>
        <dbReference type="EMBL" id="KAI8671846.1"/>
    </source>
</evidence>
<reference evidence="1" key="1">
    <citation type="submission" date="2022-06" db="EMBL/GenBank/DDBJ databases">
        <title>Fusarium solani species complex genomes reveal bases of compartmentalisation and animal pathogenesis.</title>
        <authorList>
            <person name="Tsai I.J."/>
        </authorList>
    </citation>
    <scope>NUCLEOTIDE SEQUENCE</scope>
    <source>
        <strain evidence="1">Fu6.1</strain>
    </source>
</reference>
<name>A0ACC0R1V7_9HYPO</name>
<dbReference type="EMBL" id="CM046506">
    <property type="protein sequence ID" value="KAI8671846.1"/>
    <property type="molecule type" value="Genomic_DNA"/>
</dbReference>
<organism evidence="1 2">
    <name type="scientific">Fusarium keratoplasticum</name>
    <dbReference type="NCBI Taxonomy" id="1328300"/>
    <lineage>
        <taxon>Eukaryota</taxon>
        <taxon>Fungi</taxon>
        <taxon>Dikarya</taxon>
        <taxon>Ascomycota</taxon>
        <taxon>Pezizomycotina</taxon>
        <taxon>Sordariomycetes</taxon>
        <taxon>Hypocreomycetidae</taxon>
        <taxon>Hypocreales</taxon>
        <taxon>Nectriaceae</taxon>
        <taxon>Fusarium</taxon>
        <taxon>Fusarium solani species complex</taxon>
    </lineage>
</organism>
<sequence>MTSSDCESHFSLANIPFGIASSKKRPEPQCVTRLANQVIFLDCLALQGVFAEIPELPKGIFAEPTLNTFAALPRSVHQSVRHAIQSALTDQNTEASWRNHAEHTQDVTMHLPISIGDFTDFSCSLNHVQNAGQIMVGQKSAPPSFYKFPMCYQGRASSVVVSGTPIERPVGHFWDNSERHASAKDPPVVFGPSRKLDYEVEVAAIVGKPLPMGARLNATDADDHIFGFVLMNDWSARDIQAFEMIPLGPVNGKNFGTSISPWVISYETLEPFKTTAPITHSDVSIHMIDPTASTYSIMLKVEIISNSKSTTTGLSNLSSLFWTVRHMLAHTVSAGSPLRTGDLLATGTISGDQKGTYGCLLEETEGGRTPTQLEDGTNRSFLEDGDAVRITAIAGGEGSGVGFGECTGEVLPARPSDKPHRND</sequence>
<gene>
    <name evidence="1" type="ORF">NCS57_00661000</name>
</gene>
<protein>
    <submittedName>
        <fullName evidence="1">Fumarylacetoacetase</fullName>
    </submittedName>
</protein>
<comment type="caution">
    <text evidence="1">The sequence shown here is derived from an EMBL/GenBank/DDBJ whole genome shotgun (WGS) entry which is preliminary data.</text>
</comment>
<keyword evidence="2" id="KW-1185">Reference proteome</keyword>
<evidence type="ECO:0000313" key="2">
    <source>
        <dbReference type="Proteomes" id="UP001065298"/>
    </source>
</evidence>
<accession>A0ACC0R1V7</accession>
<proteinExistence type="predicted"/>